<reference evidence="2 3" key="1">
    <citation type="submission" date="2020-03" db="EMBL/GenBank/DDBJ databases">
        <title>Dissostichus mawsoni Genome sequencing and assembly.</title>
        <authorList>
            <person name="Park H."/>
        </authorList>
    </citation>
    <scope>NUCLEOTIDE SEQUENCE [LARGE SCALE GENOMIC DNA]</scope>
    <source>
        <strain evidence="2">DM0001</strain>
        <tissue evidence="2">Muscle</tissue>
    </source>
</reference>
<dbReference type="GO" id="GO:0000379">
    <property type="term" value="P:tRNA-type intron splice site recognition and cleavage"/>
    <property type="evidence" value="ECO:0007669"/>
    <property type="project" value="TreeGrafter"/>
</dbReference>
<proteinExistence type="predicted"/>
<dbReference type="InterPro" id="IPR006676">
    <property type="entry name" value="tRNA_splic"/>
</dbReference>
<accession>A0A7J5Z5H7</accession>
<dbReference type="InterPro" id="IPR006678">
    <property type="entry name" value="tRNA_intron_Endonuc_N"/>
</dbReference>
<sequence>MQAEFRAPRRRPRVHEAFEAPLPVNSERSEYRAELINQNLLVVNPEHIKKIHNQGFLGKASSPEPGQTTASLTNGSVSLQHDIINTKGFSYLSSQRPEYLQLSLEEAFFLVYSLGCLSVYLH</sequence>
<protein>
    <recommendedName>
        <fullName evidence="1">tRNA intron endonuclease N-terminal domain-containing protein</fullName>
    </recommendedName>
</protein>
<comment type="caution">
    <text evidence="2">The sequence shown here is derived from an EMBL/GenBank/DDBJ whole genome shotgun (WGS) entry which is preliminary data.</text>
</comment>
<feature type="non-terminal residue" evidence="2">
    <location>
        <position position="1"/>
    </location>
</feature>
<gene>
    <name evidence="2" type="ORF">F7725_016291</name>
</gene>
<dbReference type="Proteomes" id="UP000518266">
    <property type="component" value="Unassembled WGS sequence"/>
</dbReference>
<dbReference type="Pfam" id="PF02778">
    <property type="entry name" value="tRNA_int_endo_N"/>
    <property type="match status" value="1"/>
</dbReference>
<organism evidence="2 3">
    <name type="scientific">Dissostichus mawsoni</name>
    <name type="common">Antarctic cod</name>
    <dbReference type="NCBI Taxonomy" id="36200"/>
    <lineage>
        <taxon>Eukaryota</taxon>
        <taxon>Metazoa</taxon>
        <taxon>Chordata</taxon>
        <taxon>Craniata</taxon>
        <taxon>Vertebrata</taxon>
        <taxon>Euteleostomi</taxon>
        <taxon>Actinopterygii</taxon>
        <taxon>Neopterygii</taxon>
        <taxon>Teleostei</taxon>
        <taxon>Neoteleostei</taxon>
        <taxon>Acanthomorphata</taxon>
        <taxon>Eupercaria</taxon>
        <taxon>Perciformes</taxon>
        <taxon>Notothenioidei</taxon>
        <taxon>Nototheniidae</taxon>
        <taxon>Dissostichus</taxon>
    </lineage>
</organism>
<dbReference type="AlphaFoldDB" id="A0A7J5Z5H7"/>
<dbReference type="OrthoDB" id="10249562at2759"/>
<evidence type="ECO:0000313" key="2">
    <source>
        <dbReference type="EMBL" id="KAF3855568.1"/>
    </source>
</evidence>
<dbReference type="PANTHER" id="PTHR21227">
    <property type="entry name" value="TRNA-SPLICING ENDONUCLEASE SUBUNIT SEN2"/>
    <property type="match status" value="1"/>
</dbReference>
<name>A0A7J5Z5H7_DISMA</name>
<dbReference type="GO" id="GO:0005737">
    <property type="term" value="C:cytoplasm"/>
    <property type="evidence" value="ECO:0007669"/>
    <property type="project" value="TreeGrafter"/>
</dbReference>
<evidence type="ECO:0000259" key="1">
    <source>
        <dbReference type="Pfam" id="PF02778"/>
    </source>
</evidence>
<dbReference type="PANTHER" id="PTHR21227:SF0">
    <property type="entry name" value="TRNA-SPLICING ENDONUCLEASE SUBUNIT SEN2"/>
    <property type="match status" value="1"/>
</dbReference>
<keyword evidence="3" id="KW-1185">Reference proteome</keyword>
<dbReference type="GO" id="GO:0000214">
    <property type="term" value="C:tRNA-intron endonuclease complex"/>
    <property type="evidence" value="ECO:0007669"/>
    <property type="project" value="TreeGrafter"/>
</dbReference>
<feature type="domain" description="tRNA intron endonuclease N-terminal" evidence="1">
    <location>
        <begin position="32"/>
        <end position="120"/>
    </location>
</feature>
<evidence type="ECO:0000313" key="3">
    <source>
        <dbReference type="Proteomes" id="UP000518266"/>
    </source>
</evidence>
<dbReference type="GO" id="GO:0000213">
    <property type="term" value="F:tRNA-intron lyase activity"/>
    <property type="evidence" value="ECO:0007669"/>
    <property type="project" value="InterPro"/>
</dbReference>
<dbReference type="EMBL" id="JAAKFY010000006">
    <property type="protein sequence ID" value="KAF3855568.1"/>
    <property type="molecule type" value="Genomic_DNA"/>
</dbReference>